<gene>
    <name evidence="6" type="ORF">Cflav_PD5355</name>
</gene>
<reference evidence="6 7" key="1">
    <citation type="journal article" date="2011" name="J. Bacteriol.">
        <title>Genome sequence of 'Pedosphaera parvula' Ellin514, an aerobic Verrucomicrobial isolate from pasture soil.</title>
        <authorList>
            <person name="Kant R."/>
            <person name="van Passel M.W."/>
            <person name="Sangwan P."/>
            <person name="Palva A."/>
            <person name="Lucas S."/>
            <person name="Copeland A."/>
            <person name="Lapidus A."/>
            <person name="Glavina Del Rio T."/>
            <person name="Dalin E."/>
            <person name="Tice H."/>
            <person name="Bruce D."/>
            <person name="Goodwin L."/>
            <person name="Pitluck S."/>
            <person name="Chertkov O."/>
            <person name="Larimer F.W."/>
            <person name="Land M.L."/>
            <person name="Hauser L."/>
            <person name="Brettin T.S."/>
            <person name="Detter J.C."/>
            <person name="Han S."/>
            <person name="de Vos W.M."/>
            <person name="Janssen P.H."/>
            <person name="Smidt H."/>
        </authorList>
    </citation>
    <scope>NUCLEOTIDE SEQUENCE [LARGE SCALE GENOMIC DNA]</scope>
    <source>
        <strain evidence="6 7">Ellin514</strain>
    </source>
</reference>
<dbReference type="PROSITE" id="PS01081">
    <property type="entry name" value="HTH_TETR_1"/>
    <property type="match status" value="1"/>
</dbReference>
<keyword evidence="1" id="KW-0805">Transcription regulation</keyword>
<feature type="DNA-binding region" description="H-T-H motif" evidence="4">
    <location>
        <begin position="43"/>
        <end position="62"/>
    </location>
</feature>
<evidence type="ECO:0000259" key="5">
    <source>
        <dbReference type="PROSITE" id="PS50977"/>
    </source>
</evidence>
<keyword evidence="7" id="KW-1185">Reference proteome</keyword>
<dbReference type="AlphaFoldDB" id="B9XB35"/>
<evidence type="ECO:0000256" key="1">
    <source>
        <dbReference type="ARBA" id="ARBA00023015"/>
    </source>
</evidence>
<dbReference type="RefSeq" id="WP_007413033.1">
    <property type="nucleotide sequence ID" value="NZ_ABOX02000003.1"/>
</dbReference>
<dbReference type="InterPro" id="IPR041586">
    <property type="entry name" value="PsrA_TetR_C"/>
</dbReference>
<dbReference type="InterPro" id="IPR036271">
    <property type="entry name" value="Tet_transcr_reg_TetR-rel_C_sf"/>
</dbReference>
<sequence>MNVRIQLKHASVGGGSESHSETRKRVLDTAERLFAEKGLEAVSVRDITQAAEVNLGAINYHFGTKEALIAEVFERRLTPLNRARLAQLDVLEKATGRKPLKVEEVLDSFIRPAFEQAQNPEQGGLNFCKLMGRCLAEPNVNLEKFMLKQFQPLMERFDAAMKRAVPSLAGDDVFWRLHFTVGALHHCLLTMDQLAPNWVKNCVDIEEQIQRLITFAAAGVRAHLPSSSSKS</sequence>
<evidence type="ECO:0000256" key="2">
    <source>
        <dbReference type="ARBA" id="ARBA00023125"/>
    </source>
</evidence>
<dbReference type="PANTHER" id="PTHR30055:SF234">
    <property type="entry name" value="HTH-TYPE TRANSCRIPTIONAL REGULATOR BETI"/>
    <property type="match status" value="1"/>
</dbReference>
<dbReference type="STRING" id="320771.Cflav_PD5355"/>
<proteinExistence type="predicted"/>
<evidence type="ECO:0000313" key="7">
    <source>
        <dbReference type="Proteomes" id="UP000003688"/>
    </source>
</evidence>
<evidence type="ECO:0000256" key="4">
    <source>
        <dbReference type="PROSITE-ProRule" id="PRU00335"/>
    </source>
</evidence>
<dbReference type="SUPFAM" id="SSF46689">
    <property type="entry name" value="Homeodomain-like"/>
    <property type="match status" value="1"/>
</dbReference>
<dbReference type="EMBL" id="ABOX02000003">
    <property type="protein sequence ID" value="EEF62720.1"/>
    <property type="molecule type" value="Genomic_DNA"/>
</dbReference>
<organism evidence="6 7">
    <name type="scientific">Pedosphaera parvula (strain Ellin514)</name>
    <dbReference type="NCBI Taxonomy" id="320771"/>
    <lineage>
        <taxon>Bacteria</taxon>
        <taxon>Pseudomonadati</taxon>
        <taxon>Verrucomicrobiota</taxon>
        <taxon>Pedosphaerae</taxon>
        <taxon>Pedosphaerales</taxon>
        <taxon>Pedosphaeraceae</taxon>
        <taxon>Pedosphaera</taxon>
    </lineage>
</organism>
<dbReference type="Proteomes" id="UP000003688">
    <property type="component" value="Unassembled WGS sequence"/>
</dbReference>
<dbReference type="InterPro" id="IPR050109">
    <property type="entry name" value="HTH-type_TetR-like_transc_reg"/>
</dbReference>
<protein>
    <submittedName>
        <fullName evidence="6">Transcriptional regulator, TetR family</fullName>
    </submittedName>
</protein>
<dbReference type="InterPro" id="IPR009057">
    <property type="entry name" value="Homeodomain-like_sf"/>
</dbReference>
<accession>B9XB35</accession>
<evidence type="ECO:0000256" key="3">
    <source>
        <dbReference type="ARBA" id="ARBA00023163"/>
    </source>
</evidence>
<dbReference type="PRINTS" id="PR00455">
    <property type="entry name" value="HTHTETR"/>
</dbReference>
<dbReference type="SUPFAM" id="SSF48498">
    <property type="entry name" value="Tetracyclin repressor-like, C-terminal domain"/>
    <property type="match status" value="1"/>
</dbReference>
<dbReference type="Pfam" id="PF00440">
    <property type="entry name" value="TetR_N"/>
    <property type="match status" value="1"/>
</dbReference>
<dbReference type="GO" id="GO:0003700">
    <property type="term" value="F:DNA-binding transcription factor activity"/>
    <property type="evidence" value="ECO:0007669"/>
    <property type="project" value="TreeGrafter"/>
</dbReference>
<dbReference type="Pfam" id="PF17939">
    <property type="entry name" value="TetR_C_30"/>
    <property type="match status" value="1"/>
</dbReference>
<keyword evidence="2 4" id="KW-0238">DNA-binding</keyword>
<dbReference type="InterPro" id="IPR023772">
    <property type="entry name" value="DNA-bd_HTH_TetR-type_CS"/>
</dbReference>
<evidence type="ECO:0000313" key="6">
    <source>
        <dbReference type="EMBL" id="EEF62720.1"/>
    </source>
</evidence>
<dbReference type="GO" id="GO:0000976">
    <property type="term" value="F:transcription cis-regulatory region binding"/>
    <property type="evidence" value="ECO:0007669"/>
    <property type="project" value="TreeGrafter"/>
</dbReference>
<dbReference type="Gene3D" id="1.10.357.10">
    <property type="entry name" value="Tetracycline Repressor, domain 2"/>
    <property type="match status" value="1"/>
</dbReference>
<dbReference type="OrthoDB" id="9789566at2"/>
<dbReference type="InterPro" id="IPR001647">
    <property type="entry name" value="HTH_TetR"/>
</dbReference>
<dbReference type="PANTHER" id="PTHR30055">
    <property type="entry name" value="HTH-TYPE TRANSCRIPTIONAL REGULATOR RUTR"/>
    <property type="match status" value="1"/>
</dbReference>
<name>B9XB35_PEDPL</name>
<comment type="caution">
    <text evidence="6">The sequence shown here is derived from an EMBL/GenBank/DDBJ whole genome shotgun (WGS) entry which is preliminary data.</text>
</comment>
<dbReference type="PROSITE" id="PS50977">
    <property type="entry name" value="HTH_TETR_2"/>
    <property type="match status" value="1"/>
</dbReference>
<keyword evidence="3" id="KW-0804">Transcription</keyword>
<feature type="domain" description="HTH tetR-type" evidence="5">
    <location>
        <begin position="20"/>
        <end position="80"/>
    </location>
</feature>